<evidence type="ECO:0000313" key="6">
    <source>
        <dbReference type="EMBL" id="KAJ6443584.1"/>
    </source>
</evidence>
<dbReference type="AlphaFoldDB" id="A0AB34FXF8"/>
<feature type="compositionally biased region" description="Low complexity" evidence="2">
    <location>
        <begin position="1049"/>
        <end position="1059"/>
    </location>
</feature>
<dbReference type="Pfam" id="PF05686">
    <property type="entry name" value="Glyco_transf_90"/>
    <property type="match status" value="1"/>
</dbReference>
<keyword evidence="7" id="KW-1185">Reference proteome</keyword>
<feature type="coiled-coil region" evidence="1">
    <location>
        <begin position="1124"/>
        <end position="1158"/>
    </location>
</feature>
<feature type="region of interest" description="Disordered" evidence="2">
    <location>
        <begin position="871"/>
        <end position="898"/>
    </location>
</feature>
<dbReference type="PROSITE" id="PS50217">
    <property type="entry name" value="BZIP"/>
    <property type="match status" value="1"/>
</dbReference>
<dbReference type="InterPro" id="IPR006598">
    <property type="entry name" value="CAP10"/>
</dbReference>
<dbReference type="Proteomes" id="UP001163105">
    <property type="component" value="Unassembled WGS sequence"/>
</dbReference>
<feature type="chain" id="PRO_5044199306" evidence="4">
    <location>
        <begin position="25"/>
        <end position="1162"/>
    </location>
</feature>
<dbReference type="InterPro" id="IPR051091">
    <property type="entry name" value="O-Glucosyltr/Glycosyltrsf_90"/>
</dbReference>
<dbReference type="SMART" id="SM00672">
    <property type="entry name" value="CAP10"/>
    <property type="match status" value="1"/>
</dbReference>
<reference evidence="6" key="1">
    <citation type="submission" date="2023-01" db="EMBL/GenBank/DDBJ databases">
        <title>The growth and conidiation of Purpureocillium lavendulum are regulated by nitrogen source and histone H3K14 acetylation.</title>
        <authorList>
            <person name="Tang P."/>
            <person name="Han J."/>
            <person name="Zhang C."/>
            <person name="Tang P."/>
            <person name="Qi F."/>
            <person name="Zhang K."/>
            <person name="Liang L."/>
        </authorList>
    </citation>
    <scope>NUCLEOTIDE SEQUENCE</scope>
    <source>
        <strain evidence="6">YMF1.00683</strain>
    </source>
</reference>
<dbReference type="CDD" id="cd12193">
    <property type="entry name" value="bZIP_GCN4"/>
    <property type="match status" value="1"/>
</dbReference>
<keyword evidence="4" id="KW-0732">Signal</keyword>
<evidence type="ECO:0000256" key="1">
    <source>
        <dbReference type="SAM" id="Coils"/>
    </source>
</evidence>
<evidence type="ECO:0000256" key="4">
    <source>
        <dbReference type="SAM" id="SignalP"/>
    </source>
</evidence>
<keyword evidence="3" id="KW-1133">Transmembrane helix</keyword>
<evidence type="ECO:0000313" key="7">
    <source>
        <dbReference type="Proteomes" id="UP001163105"/>
    </source>
</evidence>
<feature type="compositionally biased region" description="Polar residues" evidence="2">
    <location>
        <begin position="1023"/>
        <end position="1041"/>
    </location>
</feature>
<feature type="transmembrane region" description="Helical" evidence="3">
    <location>
        <begin position="259"/>
        <end position="276"/>
    </location>
</feature>
<organism evidence="6 7">
    <name type="scientific">Purpureocillium lavendulum</name>
    <dbReference type="NCBI Taxonomy" id="1247861"/>
    <lineage>
        <taxon>Eukaryota</taxon>
        <taxon>Fungi</taxon>
        <taxon>Dikarya</taxon>
        <taxon>Ascomycota</taxon>
        <taxon>Pezizomycotina</taxon>
        <taxon>Sordariomycetes</taxon>
        <taxon>Hypocreomycetidae</taxon>
        <taxon>Hypocreales</taxon>
        <taxon>Ophiocordycipitaceae</taxon>
        <taxon>Purpureocillium</taxon>
    </lineage>
</organism>
<evidence type="ECO:0000259" key="5">
    <source>
        <dbReference type="PROSITE" id="PS50217"/>
    </source>
</evidence>
<comment type="caution">
    <text evidence="6">The sequence shown here is derived from an EMBL/GenBank/DDBJ whole genome shotgun (WGS) entry which is preliminary data.</text>
</comment>
<dbReference type="PANTHER" id="PTHR12203:SF61">
    <property type="entry name" value="CAPSULE PROTEIN"/>
    <property type="match status" value="1"/>
</dbReference>
<feature type="transmembrane region" description="Helical" evidence="3">
    <location>
        <begin position="72"/>
        <end position="93"/>
    </location>
</feature>
<feature type="transmembrane region" description="Helical" evidence="3">
    <location>
        <begin position="154"/>
        <end position="174"/>
    </location>
</feature>
<dbReference type="PANTHER" id="PTHR12203">
    <property type="entry name" value="KDEL LYS-ASP-GLU-LEU CONTAINING - RELATED"/>
    <property type="match status" value="1"/>
</dbReference>
<name>A0AB34FXF8_9HYPO</name>
<dbReference type="EMBL" id="JAQHRD010000003">
    <property type="protein sequence ID" value="KAJ6443584.1"/>
    <property type="molecule type" value="Genomic_DNA"/>
</dbReference>
<proteinExistence type="predicted"/>
<dbReference type="GO" id="GO:0003700">
    <property type="term" value="F:DNA-binding transcription factor activity"/>
    <property type="evidence" value="ECO:0007669"/>
    <property type="project" value="InterPro"/>
</dbReference>
<dbReference type="InterPro" id="IPR004827">
    <property type="entry name" value="bZIP"/>
</dbReference>
<keyword evidence="3" id="KW-0472">Membrane</keyword>
<dbReference type="Gene3D" id="1.20.5.170">
    <property type="match status" value="1"/>
</dbReference>
<keyword evidence="3" id="KW-0812">Transmembrane</keyword>
<feature type="signal peptide" evidence="4">
    <location>
        <begin position="1"/>
        <end position="24"/>
    </location>
</feature>
<feature type="region of interest" description="Disordered" evidence="2">
    <location>
        <begin position="525"/>
        <end position="545"/>
    </location>
</feature>
<evidence type="ECO:0000256" key="3">
    <source>
        <dbReference type="SAM" id="Phobius"/>
    </source>
</evidence>
<feature type="transmembrane region" description="Helical" evidence="3">
    <location>
        <begin position="130"/>
        <end position="147"/>
    </location>
</feature>
<protein>
    <submittedName>
        <fullName evidence="6">Capsule-associated protein CAP1</fullName>
    </submittedName>
</protein>
<accession>A0AB34FXF8</accession>
<gene>
    <name evidence="6" type="ORF">O9K51_04763</name>
</gene>
<evidence type="ECO:0000256" key="2">
    <source>
        <dbReference type="SAM" id="MobiDB-lite"/>
    </source>
</evidence>
<dbReference type="SUPFAM" id="SSF57959">
    <property type="entry name" value="Leucine zipper domain"/>
    <property type="match status" value="1"/>
</dbReference>
<feature type="transmembrane region" description="Helical" evidence="3">
    <location>
        <begin position="207"/>
        <end position="224"/>
    </location>
</feature>
<dbReference type="SMART" id="SM00338">
    <property type="entry name" value="BRLZ"/>
    <property type="match status" value="1"/>
</dbReference>
<dbReference type="PROSITE" id="PS00036">
    <property type="entry name" value="BZIP_BASIC"/>
    <property type="match status" value="1"/>
</dbReference>
<dbReference type="InterPro" id="IPR046347">
    <property type="entry name" value="bZIP_sf"/>
</dbReference>
<feature type="domain" description="BZIP" evidence="5">
    <location>
        <begin position="1099"/>
        <end position="1162"/>
    </location>
</feature>
<feature type="region of interest" description="Disordered" evidence="2">
    <location>
        <begin position="1003"/>
        <end position="1116"/>
    </location>
</feature>
<keyword evidence="1" id="KW-0175">Coiled coil</keyword>
<sequence length="1162" mass="127334">MDMHSRVSPSVTVAGAALLCCALAQRLSSRDVELSSEALCWILLPFLVRLVGRGRPLADELRYKSARKLPGFASTTSNVALLFALAVTAAAWYRAEQHVVVLFPALTPLLIVHGPRSSTDATDSRIFDQLAVPINCFVAVFASLALVRSNGTGLVSLLCCLGVVGVLFVSYLALARLQTASALSARDEGGEVEEYTLSESFDIEDVALPWAMRIVPIVVVALLMRTWVLHEPNGSLVHTAVVGVSKAIAWILVFKTTAYSSWCVATTIGTFAIAATRDPFAQVSDMAASCHAVSAALSLGQTICMLPKSAKKRWALWVLVVVPVWPFMRNVYDIRTSTASLPQGNHPIEQLARGAAADFEAMLERQSSNYTAAVAEYRRRYKMAPPPGFEAWYNYAASHSSVIMDEFDTIHEAVAPFLKLSGRRVREAMQDALGADDLNLWSCELIGATGDTKCHNERRTSDRHIGESLSGLLGGVRGAIPDVLFLVNHLDEPRVMLPSPFMPNDNQQIRATRVARESIWSELTKNCPPRHRTGPAASGKGAVDTHDMPFVTNTREDKDLCQHHEYRRLHGMVMAPTSFVLLDGAVPVLSTGALSTMGDVLFPSPAYNETEFIYDEARDVPWSAKHNNLYWAGSTTGGYASAGEGWMSFHRQRFVALAQSLTGVSATHWYLRESASGIIRRVASSFLNSRLWDVAFTRIFQCDSAACGAQRTYFRARPWADKDAALRSRLAFDLDGNGISGRFGKLLASRSAPLKQTLLREWHDERLVAWVHYVPVSLGMEELPELVNWLTGSATGRRRAEAVAEAGRAWAARALRGEDRAVYVYRLMLELARLVSRPWASSGRSSERSQNHPGNEPPWWSLFLTSDFGGEDPDPATHLDSTTPALWPLAEAPPSGLYPEQQHLDLEASPFQLSAHDFFESAPNSNSASLQSSPEEQLIQDILGLSPSDGPLAVDESDMAAVGLFGPVHSHGMEPTGDGQSHHHDMFASDSHHQAFLGTSSLQHHGISHRRPRLLQDPIPPNNRATASSANHQPSFAQAANTAAVPVESASTSATPASSVHAPFRTYSHQQPHNGPPASPSSTGSNKRKQSDSPPDEEDEQTVIKRQRNTMAARKYRQKRLDRIADLERALGEVTGERDDLKLQLARREAEVDALREMLARK</sequence>